<feature type="compositionally biased region" description="Low complexity" evidence="1">
    <location>
        <begin position="241"/>
        <end position="253"/>
    </location>
</feature>
<feature type="compositionally biased region" description="Polar residues" evidence="1">
    <location>
        <begin position="13"/>
        <end position="22"/>
    </location>
</feature>
<dbReference type="InterPro" id="IPR000219">
    <property type="entry name" value="DH_dom"/>
</dbReference>
<dbReference type="PROSITE" id="PS50010">
    <property type="entry name" value="DH_2"/>
    <property type="match status" value="1"/>
</dbReference>
<feature type="region of interest" description="Disordered" evidence="1">
    <location>
        <begin position="430"/>
        <end position="470"/>
    </location>
</feature>
<keyword evidence="4" id="KW-1185">Reference proteome</keyword>
<organism evidence="3 4">
    <name type="scientific">Leucocoprinus birnbaumii</name>
    <dbReference type="NCBI Taxonomy" id="56174"/>
    <lineage>
        <taxon>Eukaryota</taxon>
        <taxon>Fungi</taxon>
        <taxon>Dikarya</taxon>
        <taxon>Basidiomycota</taxon>
        <taxon>Agaricomycotina</taxon>
        <taxon>Agaricomycetes</taxon>
        <taxon>Agaricomycetidae</taxon>
        <taxon>Agaricales</taxon>
        <taxon>Agaricineae</taxon>
        <taxon>Agaricaceae</taxon>
        <taxon>Leucocoprinus</taxon>
    </lineage>
</organism>
<feature type="compositionally biased region" description="Low complexity" evidence="1">
    <location>
        <begin position="67"/>
        <end position="80"/>
    </location>
</feature>
<name>A0AAD5VU68_9AGAR</name>
<evidence type="ECO:0000259" key="2">
    <source>
        <dbReference type="PROSITE" id="PS50010"/>
    </source>
</evidence>
<sequence>MPSAKSKAGMTSHAGSTMQSPNFQPPSFYAAAGGIPYPRTPRQGSVSPQPINPSESADANHYERFMPISYIPDPSSSDSSFEYRPTRLPVPAVYSSNGSAKRMKRRSQIADLPQIEAQLLPSLRDTIDRMTRPPSRLAPPATIATETEVPSCDYRHDHGIHQPNFSSNAHDPSILQKRSRQVLSPQSLRPRDKAHAKNSPAPAFVSSLPKPLKSMATDDRSHDTPQPDTGLRKCSIGTPTLRSVKSLLSRKLSTNSTATVSSQESSRKLSLREALKSPKIRHDAKDNVPSPRKLQPPPSAAGAMSPPSKRPPDKTHPTQRPPALRQPSQAPKSNIPRLRARFAPELVRSQNTDTSDVEDHPEPSVIGQRKLTVVNVHDPISSSSDSDSDAPTHPATPTRLRPGVGLGLNCHFPLYKSPRADPSIVDSQCYSDESIQHTPRSSVASSTSSDSRYSTGSDEQESLFKETREERRQRVELLGHSRSSLDGKPRRHSVQFYDINAELSKEQDITYDTLNDLTTSPKTSSHPIYNAGGFRSPVNASRTRSPNSASATPRTLVPKGHTRSIQPDPEMLSRSARQDEGIKRRKSTIGSTIARLARRSLMVASQEREAFGLRPSDSEELHQQYEDVRRGMHGVNRMSGSSVGGVSIPPDDALSHGASHLLRSIEGEQQPPAQSVTTPRYDDNVGASPLDDMQLHSPDPVPYAAQPIQSDNSPLDDIPPLTSILSQLFETEEVFVANMRTCIQLYVIPLRVQGSRTWISGVPPHASRFLDWLEDILHLHERVLAISRGTPDRTLGELLQFLPSLEIYQPYIVRAGQFSQQLQRWIEEGNDFGRFVALQDKQTRRSRWSLHKYIDEPGKRLQKYLGLFSALLELTPQQSPKFLTIYSLLGSLELILDVLDTVKHEEEQHRILSSFLGRFHSTEPLSFLADRRRTLLWHGAVVLNLNGEATPRGHHSSRLSHKTRRLSQAITAWDCHVDAQSLDNRGLRDSVASYDAASDYSSSSSNSVDDSSALQPDTEDSTVVYAAVLSDVLLLGKYSSGSSDSYNLVNGIGMSRIFSFQNSDTSNMFLDVIPLGTIDALPNDVTASVKGLSLSVSPPGAPLTQDPPQDLLAALQCSAEYTQKLWCRPWKNQTADGNDVSRFLNALVHSGLPLPKSPSGRLPEPMEREGEAPNEEREERGWWSYRFHQVMSAKRQAVSNQSRMLLHRQQIDSF</sequence>
<dbReference type="Gene3D" id="1.20.900.10">
    <property type="entry name" value="Dbl homology (DH) domain"/>
    <property type="match status" value="1"/>
</dbReference>
<evidence type="ECO:0000313" key="4">
    <source>
        <dbReference type="Proteomes" id="UP001213000"/>
    </source>
</evidence>
<reference evidence="3" key="1">
    <citation type="submission" date="2022-07" db="EMBL/GenBank/DDBJ databases">
        <title>Genome Sequence of Leucocoprinus birnbaumii.</title>
        <authorList>
            <person name="Buettner E."/>
        </authorList>
    </citation>
    <scope>NUCLEOTIDE SEQUENCE</scope>
    <source>
        <strain evidence="3">VT141</strain>
    </source>
</reference>
<dbReference type="SUPFAM" id="SSF48065">
    <property type="entry name" value="DBL homology domain (DH-domain)"/>
    <property type="match status" value="1"/>
</dbReference>
<dbReference type="InterPro" id="IPR035899">
    <property type="entry name" value="DBL_dom_sf"/>
</dbReference>
<dbReference type="Pfam" id="PF00621">
    <property type="entry name" value="RhoGEF"/>
    <property type="match status" value="1"/>
</dbReference>
<feature type="compositionally biased region" description="Basic and acidic residues" evidence="1">
    <location>
        <begin position="1164"/>
        <end position="1178"/>
    </location>
</feature>
<feature type="compositionally biased region" description="Polar residues" evidence="1">
    <location>
        <begin position="518"/>
        <end position="527"/>
    </location>
</feature>
<accession>A0AAD5VU68</accession>
<gene>
    <name evidence="3" type="ORF">NP233_g4972</name>
</gene>
<feature type="compositionally biased region" description="Polar residues" evidence="1">
    <location>
        <begin position="42"/>
        <end position="57"/>
    </location>
</feature>
<feature type="compositionally biased region" description="Basic and acidic residues" evidence="1">
    <location>
        <begin position="265"/>
        <end position="286"/>
    </location>
</feature>
<feature type="region of interest" description="Disordered" evidence="1">
    <location>
        <begin position="518"/>
        <end position="587"/>
    </location>
</feature>
<feature type="compositionally biased region" description="Polar residues" evidence="1">
    <location>
        <begin position="538"/>
        <end position="553"/>
    </location>
</feature>
<proteinExistence type="predicted"/>
<feature type="compositionally biased region" description="Basic and acidic residues" evidence="1">
    <location>
        <begin position="216"/>
        <end position="225"/>
    </location>
</feature>
<protein>
    <recommendedName>
        <fullName evidence="2">DH domain-containing protein</fullName>
    </recommendedName>
</protein>
<feature type="region of interest" description="Disordered" evidence="1">
    <location>
        <begin position="1154"/>
        <end position="1178"/>
    </location>
</feature>
<dbReference type="EMBL" id="JANIEX010000281">
    <property type="protein sequence ID" value="KAJ3569566.1"/>
    <property type="molecule type" value="Genomic_DNA"/>
</dbReference>
<feature type="compositionally biased region" description="Polar residues" evidence="1">
    <location>
        <begin position="254"/>
        <end position="264"/>
    </location>
</feature>
<evidence type="ECO:0000256" key="1">
    <source>
        <dbReference type="SAM" id="MobiDB-lite"/>
    </source>
</evidence>
<feature type="compositionally biased region" description="Polar residues" evidence="1">
    <location>
        <begin position="430"/>
        <end position="440"/>
    </location>
</feature>
<evidence type="ECO:0000313" key="3">
    <source>
        <dbReference type="EMBL" id="KAJ3569566.1"/>
    </source>
</evidence>
<comment type="caution">
    <text evidence="3">The sequence shown here is derived from an EMBL/GenBank/DDBJ whole genome shotgun (WGS) entry which is preliminary data.</text>
</comment>
<dbReference type="AlphaFoldDB" id="A0AAD5VU68"/>
<feature type="region of interest" description="Disordered" evidence="1">
    <location>
        <begin position="1"/>
        <end position="84"/>
    </location>
</feature>
<feature type="region of interest" description="Disordered" evidence="1">
    <location>
        <begin position="666"/>
        <end position="691"/>
    </location>
</feature>
<feature type="domain" description="DH" evidence="2">
    <location>
        <begin position="720"/>
        <end position="902"/>
    </location>
</feature>
<feature type="compositionally biased region" description="Low complexity" evidence="1">
    <location>
        <begin position="441"/>
        <end position="457"/>
    </location>
</feature>
<feature type="region of interest" description="Disordered" evidence="1">
    <location>
        <begin position="177"/>
        <end position="405"/>
    </location>
</feature>
<dbReference type="GO" id="GO:0005085">
    <property type="term" value="F:guanyl-nucleotide exchange factor activity"/>
    <property type="evidence" value="ECO:0007669"/>
    <property type="project" value="InterPro"/>
</dbReference>
<dbReference type="Proteomes" id="UP001213000">
    <property type="component" value="Unassembled WGS sequence"/>
</dbReference>
<dbReference type="SMART" id="SM00325">
    <property type="entry name" value="RhoGEF"/>
    <property type="match status" value="1"/>
</dbReference>